<feature type="compositionally biased region" description="Basic and acidic residues" evidence="1">
    <location>
        <begin position="95"/>
        <end position="104"/>
    </location>
</feature>
<feature type="region of interest" description="Disordered" evidence="1">
    <location>
        <begin position="256"/>
        <end position="305"/>
    </location>
</feature>
<evidence type="ECO:0000313" key="4">
    <source>
        <dbReference type="Proteomes" id="UP000618051"/>
    </source>
</evidence>
<gene>
    <name evidence="3" type="ORF">IHE44_0011580</name>
    <name evidence="2" type="ORF">IHE44_006143</name>
</gene>
<name>A0A835NHT1_9PASS</name>
<comment type="caution">
    <text evidence="2">The sequence shown here is derived from an EMBL/GenBank/DDBJ whole genome shotgun (WGS) entry which is preliminary data.</text>
</comment>
<accession>A0A835NHT1</accession>
<feature type="region of interest" description="Disordered" evidence="1">
    <location>
        <begin position="85"/>
        <end position="143"/>
    </location>
</feature>
<proteinExistence type="predicted"/>
<evidence type="ECO:0000313" key="3">
    <source>
        <dbReference type="EMBL" id="KAI1240129.1"/>
    </source>
</evidence>
<dbReference type="EMBL" id="JADDUC010000230">
    <property type="protein sequence ID" value="KAG0115343.1"/>
    <property type="molecule type" value="Genomic_DNA"/>
</dbReference>
<evidence type="ECO:0000313" key="2">
    <source>
        <dbReference type="EMBL" id="KAG0115343.1"/>
    </source>
</evidence>
<dbReference type="Proteomes" id="UP000618051">
    <property type="component" value="Unassembled WGS sequence"/>
</dbReference>
<feature type="region of interest" description="Disordered" evidence="1">
    <location>
        <begin position="19"/>
        <end position="38"/>
    </location>
</feature>
<reference evidence="3" key="3">
    <citation type="submission" date="2022-01" db="EMBL/GenBank/DDBJ databases">
        <authorList>
            <person name="Rubenstein D.R."/>
        </authorList>
    </citation>
    <scope>NUCLEOTIDE SEQUENCE</scope>
    <source>
        <strain evidence="3">SS15</strain>
        <tissue evidence="3">Liver</tissue>
    </source>
</reference>
<evidence type="ECO:0000256" key="1">
    <source>
        <dbReference type="SAM" id="MobiDB-lite"/>
    </source>
</evidence>
<dbReference type="EMBL" id="JADDUC020000004">
    <property type="protein sequence ID" value="KAI1240129.1"/>
    <property type="molecule type" value="Genomic_DNA"/>
</dbReference>
<reference evidence="3 4" key="2">
    <citation type="journal article" date="2021" name="J. Hered.">
        <title>Feather Gene Expression Elucidates the Developmental Basis of Plumage Iridescence in African Starlings.</title>
        <authorList>
            <person name="Rubenstein D.R."/>
            <person name="Corvelo A."/>
            <person name="MacManes M.D."/>
            <person name="Maia R."/>
            <person name="Narzisi G."/>
            <person name="Rousaki A."/>
            <person name="Vandenabeele P."/>
            <person name="Shawkey M.D."/>
            <person name="Solomon J."/>
        </authorList>
    </citation>
    <scope>NUCLEOTIDE SEQUENCE [LARGE SCALE GENOMIC DNA]</scope>
    <source>
        <strain evidence="3">SS15</strain>
    </source>
</reference>
<sequence length="305" mass="33809">MDADIPTFAKSFRKTVMPDEDPSCVTQGVGDRGRPEKGRWDRGLGLALARGEKGGRAVLRSSIFPAIPAPRATFPAIEQRSAAFPLHPATSGPSAEHHDRHREGGVAAPSLSPLGPAITQPPSAARGLPCPQHRELSTGRGSLWPKGTGTELYCSALTDFLNEDFDSKRQKLKWGMDRRSTHKHVKAHALHRQYLTTQLLCKYFAHSRHTFILSFFGSVVKTDVNDWKAVEGNYPTPAKEPLLNRSSMKEVVHINDRGKKASQSDLSEVAFLPESNHYRPGPHPQGQKSRRKRSDFTKTLQNKLN</sequence>
<dbReference type="AlphaFoldDB" id="A0A835NHT1"/>
<reference evidence="2" key="1">
    <citation type="submission" date="2020-10" db="EMBL/GenBank/DDBJ databases">
        <title>Feather gene expression reveals the developmental basis of iridescence in African starlings.</title>
        <authorList>
            <person name="Rubenstein D.R."/>
        </authorList>
    </citation>
    <scope>NUCLEOTIDE SEQUENCE</scope>
    <source>
        <strain evidence="2">SS15</strain>
        <tissue evidence="2">Liver</tissue>
    </source>
</reference>
<organism evidence="2">
    <name type="scientific">Lamprotornis superbus</name>
    <dbReference type="NCBI Taxonomy" id="245042"/>
    <lineage>
        <taxon>Eukaryota</taxon>
        <taxon>Metazoa</taxon>
        <taxon>Chordata</taxon>
        <taxon>Craniata</taxon>
        <taxon>Vertebrata</taxon>
        <taxon>Euteleostomi</taxon>
        <taxon>Archelosauria</taxon>
        <taxon>Archosauria</taxon>
        <taxon>Dinosauria</taxon>
        <taxon>Saurischia</taxon>
        <taxon>Theropoda</taxon>
        <taxon>Coelurosauria</taxon>
        <taxon>Aves</taxon>
        <taxon>Neognathae</taxon>
        <taxon>Neoaves</taxon>
        <taxon>Telluraves</taxon>
        <taxon>Australaves</taxon>
        <taxon>Passeriformes</taxon>
        <taxon>Sturnidae</taxon>
        <taxon>Lamprotornis</taxon>
    </lineage>
</organism>
<protein>
    <submittedName>
        <fullName evidence="2">Uncharacterized protein</fullName>
    </submittedName>
</protein>
<keyword evidence="4" id="KW-1185">Reference proteome</keyword>